<dbReference type="AlphaFoldDB" id="A0A0J5KKD6"/>
<reference evidence="1 2" key="1">
    <citation type="submission" date="2015-05" db="EMBL/GenBank/DDBJ databases">
        <title>Genome sequences of Pluralibacter gergoviae.</title>
        <authorList>
            <person name="Greninger A.L."/>
            <person name="Miller S."/>
        </authorList>
    </citation>
    <scope>NUCLEOTIDE SEQUENCE [LARGE SCALE GENOMIC DNA]</scope>
    <source>
        <strain evidence="1 2">JS81F13</strain>
    </source>
</reference>
<dbReference type="Proteomes" id="UP000036196">
    <property type="component" value="Unassembled WGS sequence"/>
</dbReference>
<dbReference type="RefSeq" id="WP_048281115.1">
    <property type="nucleotide sequence ID" value="NZ_LDZF01000048.1"/>
</dbReference>
<keyword evidence="2" id="KW-1185">Reference proteome</keyword>
<dbReference type="EMBL" id="LDZF01000048">
    <property type="protein sequence ID" value="KMK08171.1"/>
    <property type="molecule type" value="Genomic_DNA"/>
</dbReference>
<evidence type="ECO:0000313" key="2">
    <source>
        <dbReference type="Proteomes" id="UP000036196"/>
    </source>
</evidence>
<name>A0A0J5KKD6_PLUGE</name>
<evidence type="ECO:0000313" key="1">
    <source>
        <dbReference type="EMBL" id="KMK08171.1"/>
    </source>
</evidence>
<protein>
    <submittedName>
        <fullName evidence="1">Uncharacterized protein</fullName>
    </submittedName>
</protein>
<dbReference type="PATRIC" id="fig|61647.15.peg.4182"/>
<sequence>MLIASCVTTGPAPVVVDTACDWVKPLYMTAHDIEVMDNQTKRDILAHNMAWQANCQKPPESI</sequence>
<organism evidence="1 2">
    <name type="scientific">Pluralibacter gergoviae</name>
    <name type="common">Enterobacter gergoviae</name>
    <dbReference type="NCBI Taxonomy" id="61647"/>
    <lineage>
        <taxon>Bacteria</taxon>
        <taxon>Pseudomonadati</taxon>
        <taxon>Pseudomonadota</taxon>
        <taxon>Gammaproteobacteria</taxon>
        <taxon>Enterobacterales</taxon>
        <taxon>Enterobacteriaceae</taxon>
        <taxon>Pluralibacter</taxon>
    </lineage>
</organism>
<proteinExistence type="predicted"/>
<comment type="caution">
    <text evidence="1">The sequence shown here is derived from an EMBL/GenBank/DDBJ whole genome shotgun (WGS) entry which is preliminary data.</text>
</comment>
<accession>A0A0J5KKD6</accession>
<gene>
    <name evidence="1" type="ORF">ABW06_24820</name>
</gene>